<comment type="similarity">
    <text evidence="1">Belongs to the methyltransferase superfamily. Arsenite methyltransferase family.</text>
</comment>
<dbReference type="GO" id="GO:0009404">
    <property type="term" value="P:toxin metabolic process"/>
    <property type="evidence" value="ECO:0007669"/>
    <property type="project" value="TreeGrafter"/>
</dbReference>
<proteinExistence type="inferred from homology"/>
<dbReference type="SUPFAM" id="SSF53335">
    <property type="entry name" value="S-adenosyl-L-methionine-dependent methyltransferases"/>
    <property type="match status" value="1"/>
</dbReference>
<evidence type="ECO:0000256" key="4">
    <source>
        <dbReference type="ARBA" id="ARBA00047941"/>
    </source>
</evidence>
<evidence type="ECO:0000256" key="3">
    <source>
        <dbReference type="ARBA" id="ARBA00034545"/>
    </source>
</evidence>
<evidence type="ECO:0000256" key="6">
    <source>
        <dbReference type="ARBA" id="ARBA00048428"/>
    </source>
</evidence>
<dbReference type="PANTHER" id="PTHR43675">
    <property type="entry name" value="ARSENITE METHYLTRANSFERASE"/>
    <property type="match status" value="1"/>
</dbReference>
<evidence type="ECO:0000313" key="8">
    <source>
        <dbReference type="EMBL" id="GCB65087.1"/>
    </source>
</evidence>
<dbReference type="InterPro" id="IPR026669">
    <property type="entry name" value="Arsenite_MeTrfase-like"/>
</dbReference>
<organism evidence="8 9">
    <name type="scientific">Scyliorhinus torazame</name>
    <name type="common">Cloudy catshark</name>
    <name type="synonym">Catulus torazame</name>
    <dbReference type="NCBI Taxonomy" id="75743"/>
    <lineage>
        <taxon>Eukaryota</taxon>
        <taxon>Metazoa</taxon>
        <taxon>Chordata</taxon>
        <taxon>Craniata</taxon>
        <taxon>Vertebrata</taxon>
        <taxon>Chondrichthyes</taxon>
        <taxon>Elasmobranchii</taxon>
        <taxon>Galeomorphii</taxon>
        <taxon>Galeoidea</taxon>
        <taxon>Carcharhiniformes</taxon>
        <taxon>Scyliorhinidae</taxon>
        <taxon>Scyliorhinus</taxon>
    </lineage>
</organism>
<dbReference type="EMBL" id="BFAA01002812">
    <property type="protein sequence ID" value="GCB65087.1"/>
    <property type="molecule type" value="Genomic_DNA"/>
</dbReference>
<sequence>MSLKDTAIQDQVKSYYGKRLKRSEDLQSNVSCSKHCTPLSKSARDAMTLIHPEVTERYFGCGLVVPEGLEGCNVLDLGSGSGRDSYILSKLVGPNGHVTGVDMTDELVRQWKNSNCVICLCPDKKAVFEEAYRVLKEGGEMYFSDMYASETLDEKLKEDSMLWGEGLAGALYWKDLIGLVKECGFSTPYLVTASHIKIHKDELLQKTGVVKYASGTYRFFKLPFDGETRKACVAYRGTVTDHQDELMFDSSHTFQKDKAVEVDGELAMVLKTSRFATHFVIQPTECEAPVNDGIQQYCHLNPFTLADKQGSSTRKCAKT</sequence>
<feature type="domain" description="Methyltransferase" evidence="7">
    <location>
        <begin position="114"/>
        <end position="176"/>
    </location>
</feature>
<keyword evidence="9" id="KW-1185">Reference proteome</keyword>
<evidence type="ECO:0000256" key="2">
    <source>
        <dbReference type="ARBA" id="ARBA00034521"/>
    </source>
</evidence>
<dbReference type="EC" id="2.1.1.137" evidence="2"/>
<dbReference type="Gene3D" id="3.40.5.100">
    <property type="match status" value="1"/>
</dbReference>
<protein>
    <recommendedName>
        <fullName evidence="3">Arsenite methyltransferase</fullName>
        <ecNumber evidence="2">2.1.1.137</ecNumber>
    </recommendedName>
</protein>
<comment type="caution">
    <text evidence="8">The sequence shown here is derived from an EMBL/GenBank/DDBJ whole genome shotgun (WGS) entry which is preliminary data.</text>
</comment>
<dbReference type="OMA" id="PQYCHLN"/>
<reference evidence="8 9" key="1">
    <citation type="journal article" date="2018" name="Nat. Ecol. Evol.">
        <title>Shark genomes provide insights into elasmobranch evolution and the origin of vertebrates.</title>
        <authorList>
            <person name="Hara Y"/>
            <person name="Yamaguchi K"/>
            <person name="Onimaru K"/>
            <person name="Kadota M"/>
            <person name="Koyanagi M"/>
            <person name="Keeley SD"/>
            <person name="Tatsumi K"/>
            <person name="Tanaka K"/>
            <person name="Motone F"/>
            <person name="Kageyama Y"/>
            <person name="Nozu R"/>
            <person name="Adachi N"/>
            <person name="Nishimura O"/>
            <person name="Nakagawa R"/>
            <person name="Tanegashima C"/>
            <person name="Kiyatake I"/>
            <person name="Matsumoto R"/>
            <person name="Murakumo K"/>
            <person name="Nishida K"/>
            <person name="Terakita A"/>
            <person name="Kuratani S"/>
            <person name="Sato K"/>
            <person name="Hyodo S Kuraku.S."/>
        </authorList>
    </citation>
    <scope>NUCLEOTIDE SEQUENCE [LARGE SCALE GENOMIC DNA]</scope>
</reference>
<dbReference type="GO" id="GO:0005829">
    <property type="term" value="C:cytosol"/>
    <property type="evidence" value="ECO:0007669"/>
    <property type="project" value="TreeGrafter"/>
</dbReference>
<dbReference type="PANTHER" id="PTHR43675:SF7">
    <property type="entry name" value="ARSENITE METHYLTRANSFERASE"/>
    <property type="match status" value="1"/>
</dbReference>
<gene>
    <name evidence="8" type="ORF">scyTo_0007642</name>
</gene>
<dbReference type="GO" id="GO:0030791">
    <property type="term" value="F:arsenite methyltransferase activity"/>
    <property type="evidence" value="ECO:0007669"/>
    <property type="project" value="UniProtKB-EC"/>
</dbReference>
<dbReference type="Pfam" id="PF13847">
    <property type="entry name" value="Methyltransf_31"/>
    <property type="match status" value="2"/>
</dbReference>
<comment type="catalytic activity">
    <reaction evidence="6">
        <text>arsenic triglutathione + 3 [thioredoxin]-dithiol + 3 S-adenosyl-L-methionine = trimethylarsine + 3 [thioredoxin]-disulfide + 3 glutathione + 3 S-adenosyl-L-homocysteine + 3 H(+)</text>
        <dbReference type="Rhea" id="RHEA:69432"/>
        <dbReference type="Rhea" id="RHEA-COMP:10698"/>
        <dbReference type="Rhea" id="RHEA-COMP:10700"/>
        <dbReference type="ChEBI" id="CHEBI:15378"/>
        <dbReference type="ChEBI" id="CHEBI:27130"/>
        <dbReference type="ChEBI" id="CHEBI:29950"/>
        <dbReference type="ChEBI" id="CHEBI:50058"/>
        <dbReference type="ChEBI" id="CHEBI:57856"/>
        <dbReference type="ChEBI" id="CHEBI:57925"/>
        <dbReference type="ChEBI" id="CHEBI:59789"/>
        <dbReference type="ChEBI" id="CHEBI:183640"/>
        <dbReference type="EC" id="2.1.1.137"/>
    </reaction>
</comment>
<dbReference type="OrthoDB" id="8300214at2759"/>
<dbReference type="InterPro" id="IPR029063">
    <property type="entry name" value="SAM-dependent_MTases_sf"/>
</dbReference>
<dbReference type="GO" id="GO:0018872">
    <property type="term" value="P:arsonoacetate metabolic process"/>
    <property type="evidence" value="ECO:0007669"/>
    <property type="project" value="TreeGrafter"/>
</dbReference>
<evidence type="ECO:0000313" key="9">
    <source>
        <dbReference type="Proteomes" id="UP000288216"/>
    </source>
</evidence>
<evidence type="ECO:0000256" key="1">
    <source>
        <dbReference type="ARBA" id="ARBA00034487"/>
    </source>
</evidence>
<comment type="catalytic activity">
    <reaction evidence="5">
        <text>arsenic triglutathione + 2 [thioredoxin]-dithiol + 2 S-adenosyl-L-methionine + H2O = dimethylarsinous acid + 2 [thioredoxin]-disulfide + 3 glutathione + 2 S-adenosyl-L-homocysteine + 2 H(+)</text>
        <dbReference type="Rhea" id="RHEA:69464"/>
        <dbReference type="Rhea" id="RHEA-COMP:10698"/>
        <dbReference type="Rhea" id="RHEA-COMP:10700"/>
        <dbReference type="ChEBI" id="CHEBI:15377"/>
        <dbReference type="ChEBI" id="CHEBI:15378"/>
        <dbReference type="ChEBI" id="CHEBI:23808"/>
        <dbReference type="ChEBI" id="CHEBI:29950"/>
        <dbReference type="ChEBI" id="CHEBI:50058"/>
        <dbReference type="ChEBI" id="CHEBI:57856"/>
        <dbReference type="ChEBI" id="CHEBI:57925"/>
        <dbReference type="ChEBI" id="CHEBI:59789"/>
        <dbReference type="ChEBI" id="CHEBI:183640"/>
        <dbReference type="EC" id="2.1.1.137"/>
    </reaction>
</comment>
<evidence type="ECO:0000256" key="5">
    <source>
        <dbReference type="ARBA" id="ARBA00047943"/>
    </source>
</evidence>
<evidence type="ECO:0000259" key="7">
    <source>
        <dbReference type="Pfam" id="PF13847"/>
    </source>
</evidence>
<dbReference type="AlphaFoldDB" id="A0A401NW51"/>
<dbReference type="STRING" id="75743.A0A401NW51"/>
<dbReference type="Gene3D" id="3.40.50.150">
    <property type="entry name" value="Vaccinia Virus protein VP39"/>
    <property type="match status" value="2"/>
</dbReference>
<comment type="catalytic activity">
    <reaction evidence="4">
        <text>arsenic triglutathione + [thioredoxin]-dithiol + S-adenosyl-L-methionine + 2 H2O = methylarsonous acid + [thioredoxin]-disulfide + 3 glutathione + S-adenosyl-L-homocysteine + H(+)</text>
        <dbReference type="Rhea" id="RHEA:69460"/>
        <dbReference type="Rhea" id="RHEA-COMP:10698"/>
        <dbReference type="Rhea" id="RHEA-COMP:10700"/>
        <dbReference type="ChEBI" id="CHEBI:15377"/>
        <dbReference type="ChEBI" id="CHEBI:15378"/>
        <dbReference type="ChEBI" id="CHEBI:17826"/>
        <dbReference type="ChEBI" id="CHEBI:29950"/>
        <dbReference type="ChEBI" id="CHEBI:50058"/>
        <dbReference type="ChEBI" id="CHEBI:57856"/>
        <dbReference type="ChEBI" id="CHEBI:57925"/>
        <dbReference type="ChEBI" id="CHEBI:59789"/>
        <dbReference type="ChEBI" id="CHEBI:183640"/>
        <dbReference type="EC" id="2.1.1.137"/>
    </reaction>
</comment>
<dbReference type="InterPro" id="IPR025714">
    <property type="entry name" value="Methyltranfer_dom"/>
</dbReference>
<name>A0A401NW51_SCYTO</name>
<feature type="domain" description="Methyltransferase" evidence="7">
    <location>
        <begin position="70"/>
        <end position="110"/>
    </location>
</feature>
<dbReference type="CDD" id="cd02440">
    <property type="entry name" value="AdoMet_MTases"/>
    <property type="match status" value="1"/>
</dbReference>
<dbReference type="Proteomes" id="UP000288216">
    <property type="component" value="Unassembled WGS sequence"/>
</dbReference>
<accession>A0A401NW51</accession>